<dbReference type="Pfam" id="PF13411">
    <property type="entry name" value="MerR_1"/>
    <property type="match status" value="1"/>
</dbReference>
<dbReference type="GO" id="GO:0003700">
    <property type="term" value="F:DNA-binding transcription factor activity"/>
    <property type="evidence" value="ECO:0007669"/>
    <property type="project" value="InterPro"/>
</dbReference>
<accession>A0A4R0JWY8</accession>
<dbReference type="PRINTS" id="PR00040">
    <property type="entry name" value="HTHMERR"/>
</dbReference>
<name>A0A4R0JWY8_9ACTN</name>
<keyword evidence="4" id="KW-1185">Reference proteome</keyword>
<dbReference type="SUPFAM" id="SSF46955">
    <property type="entry name" value="Putative DNA-binding domain"/>
    <property type="match status" value="1"/>
</dbReference>
<protein>
    <submittedName>
        <fullName evidence="3">MerR family transcriptional regulator</fullName>
    </submittedName>
</protein>
<dbReference type="RefSeq" id="WP_131514310.1">
    <property type="nucleotide sequence ID" value="NZ_SJKD01000003.1"/>
</dbReference>
<comment type="caution">
    <text evidence="3">The sequence shown here is derived from an EMBL/GenBank/DDBJ whole genome shotgun (WGS) entry which is preliminary data.</text>
</comment>
<evidence type="ECO:0000259" key="2">
    <source>
        <dbReference type="PROSITE" id="PS50937"/>
    </source>
</evidence>
<dbReference type="PROSITE" id="PS50937">
    <property type="entry name" value="HTH_MERR_2"/>
    <property type="match status" value="1"/>
</dbReference>
<evidence type="ECO:0000313" key="4">
    <source>
        <dbReference type="Proteomes" id="UP000293342"/>
    </source>
</evidence>
<dbReference type="GO" id="GO:0003677">
    <property type="term" value="F:DNA binding"/>
    <property type="evidence" value="ECO:0007669"/>
    <property type="project" value="UniProtKB-KW"/>
</dbReference>
<proteinExistence type="predicted"/>
<organism evidence="3 4">
    <name type="scientific">Kribbella capetownensis</name>
    <dbReference type="NCBI Taxonomy" id="1572659"/>
    <lineage>
        <taxon>Bacteria</taxon>
        <taxon>Bacillati</taxon>
        <taxon>Actinomycetota</taxon>
        <taxon>Actinomycetes</taxon>
        <taxon>Propionibacteriales</taxon>
        <taxon>Kribbellaceae</taxon>
        <taxon>Kribbella</taxon>
    </lineage>
</organism>
<keyword evidence="1" id="KW-0238">DNA-binding</keyword>
<evidence type="ECO:0000256" key="1">
    <source>
        <dbReference type="ARBA" id="ARBA00023125"/>
    </source>
</evidence>
<gene>
    <name evidence="3" type="ORF">E0H75_15810</name>
</gene>
<dbReference type="PANTHER" id="PTHR30204:SF93">
    <property type="entry name" value="HTH MERR-TYPE DOMAIN-CONTAINING PROTEIN"/>
    <property type="match status" value="1"/>
</dbReference>
<dbReference type="SMART" id="SM00422">
    <property type="entry name" value="HTH_MERR"/>
    <property type="match status" value="1"/>
</dbReference>
<dbReference type="Gene3D" id="1.10.1660.10">
    <property type="match status" value="1"/>
</dbReference>
<dbReference type="PANTHER" id="PTHR30204">
    <property type="entry name" value="REDOX-CYCLING DRUG-SENSING TRANSCRIPTIONAL ACTIVATOR SOXR"/>
    <property type="match status" value="1"/>
</dbReference>
<dbReference type="EMBL" id="SJKD01000003">
    <property type="protein sequence ID" value="TCC49788.1"/>
    <property type="molecule type" value="Genomic_DNA"/>
</dbReference>
<sequence length="242" mass="27067">MEYSIGELARLGGVSVKAVRHYSELGLLASHRTAAGHRRYEADALARLELIRTLRGLGIDLPTVRAVLERERTLGEVLAAHAAAVAVEIQSLRVRHAVLSIAARRHSTPEELEHMHNQTAQSEDERRTLIADFLTAVLGEDPRFAAIRQNLTPELPDDADVEQVEAWLELAALVQDDDFRAAVRRMVSGYRAIATDAPLWHDPEFRDRLIELRRTEAGPQWDRYVELLAIVNGWAPPSRIAG</sequence>
<dbReference type="AlphaFoldDB" id="A0A4R0JWY8"/>
<dbReference type="OrthoDB" id="9809391at2"/>
<dbReference type="Proteomes" id="UP000293342">
    <property type="component" value="Unassembled WGS sequence"/>
</dbReference>
<dbReference type="InterPro" id="IPR000551">
    <property type="entry name" value="MerR-type_HTH_dom"/>
</dbReference>
<feature type="domain" description="HTH merR-type" evidence="2">
    <location>
        <begin position="1"/>
        <end position="70"/>
    </location>
</feature>
<dbReference type="InterPro" id="IPR047057">
    <property type="entry name" value="MerR_fam"/>
</dbReference>
<dbReference type="CDD" id="cd00592">
    <property type="entry name" value="HTH_MerR-like"/>
    <property type="match status" value="1"/>
</dbReference>
<dbReference type="InterPro" id="IPR009061">
    <property type="entry name" value="DNA-bd_dom_put_sf"/>
</dbReference>
<evidence type="ECO:0000313" key="3">
    <source>
        <dbReference type="EMBL" id="TCC49788.1"/>
    </source>
</evidence>
<reference evidence="3 4" key="1">
    <citation type="submission" date="2019-02" db="EMBL/GenBank/DDBJ databases">
        <title>Kribbella capetownensis sp. nov. and Kribbella speibonae sp. nov., isolated from soil.</title>
        <authorList>
            <person name="Curtis S.M."/>
            <person name="Norton I."/>
            <person name="Everest G.J."/>
            <person name="Meyers P.R."/>
        </authorList>
    </citation>
    <scope>NUCLEOTIDE SEQUENCE [LARGE SCALE GENOMIC DNA]</scope>
    <source>
        <strain evidence="3 4">YM53</strain>
    </source>
</reference>